<feature type="compositionally biased region" description="Basic residues" evidence="1">
    <location>
        <begin position="50"/>
        <end position="59"/>
    </location>
</feature>
<protein>
    <submittedName>
        <fullName evidence="2">Uncharacterized protein</fullName>
    </submittedName>
</protein>
<proteinExistence type="predicted"/>
<dbReference type="Proteomes" id="UP000694544">
    <property type="component" value="Unplaced"/>
</dbReference>
<sequence length="110" mass="12885">MTKQSRTAVTPHCPGERYIYRGQAWQTGRQLSGFNMAKVTNKSWEPKTTSTKRWKKRKTLSQSGSRGKVVKICKKVKRPLHVYSRKKYSPKVITTRRQKRTRRAKLQPVP</sequence>
<name>A0A8C6FQJ6_MOSMO</name>
<reference evidence="2" key="2">
    <citation type="submission" date="2025-09" db="UniProtKB">
        <authorList>
            <consortium name="Ensembl"/>
        </authorList>
    </citation>
    <scope>IDENTIFICATION</scope>
</reference>
<feature type="region of interest" description="Disordered" evidence="1">
    <location>
        <begin position="43"/>
        <end position="67"/>
    </location>
</feature>
<feature type="region of interest" description="Disordered" evidence="1">
    <location>
        <begin position="87"/>
        <end position="110"/>
    </location>
</feature>
<organism evidence="2 3">
    <name type="scientific">Moschus moschiferus</name>
    <name type="common">Siberian musk deer</name>
    <name type="synonym">Moschus sibiricus</name>
    <dbReference type="NCBI Taxonomy" id="68415"/>
    <lineage>
        <taxon>Eukaryota</taxon>
        <taxon>Metazoa</taxon>
        <taxon>Chordata</taxon>
        <taxon>Craniata</taxon>
        <taxon>Vertebrata</taxon>
        <taxon>Euteleostomi</taxon>
        <taxon>Mammalia</taxon>
        <taxon>Eutheria</taxon>
        <taxon>Laurasiatheria</taxon>
        <taxon>Artiodactyla</taxon>
        <taxon>Ruminantia</taxon>
        <taxon>Pecora</taxon>
        <taxon>Moschidae</taxon>
        <taxon>Moschus</taxon>
    </lineage>
</organism>
<evidence type="ECO:0000313" key="3">
    <source>
        <dbReference type="Proteomes" id="UP000694544"/>
    </source>
</evidence>
<accession>A0A8C6FQJ6</accession>
<dbReference type="AlphaFoldDB" id="A0A8C6FQJ6"/>
<dbReference type="GeneTree" id="ENSGT00910000148391"/>
<evidence type="ECO:0000313" key="2">
    <source>
        <dbReference type="Ensembl" id="ENSMMSP00000022670.1"/>
    </source>
</evidence>
<keyword evidence="3" id="KW-1185">Reference proteome</keyword>
<dbReference type="Ensembl" id="ENSMMST00000025103.1">
    <property type="protein sequence ID" value="ENSMMSP00000022670.1"/>
    <property type="gene ID" value="ENSMMSG00000017123.1"/>
</dbReference>
<reference evidence="2" key="1">
    <citation type="submission" date="2025-08" db="UniProtKB">
        <authorList>
            <consortium name="Ensembl"/>
        </authorList>
    </citation>
    <scope>IDENTIFICATION</scope>
</reference>
<evidence type="ECO:0000256" key="1">
    <source>
        <dbReference type="SAM" id="MobiDB-lite"/>
    </source>
</evidence>